<evidence type="ECO:0000256" key="4">
    <source>
        <dbReference type="ARBA" id="ARBA00022989"/>
    </source>
</evidence>
<dbReference type="PANTHER" id="PTHR36115:SF10">
    <property type="entry name" value="RDD DOMAIN-CONTAINING PROTEIN"/>
    <property type="match status" value="1"/>
</dbReference>
<accession>A0ABS2HKG2</accession>
<evidence type="ECO:0000313" key="8">
    <source>
        <dbReference type="EMBL" id="MBM7037975.1"/>
    </source>
</evidence>
<feature type="transmembrane region" description="Helical" evidence="6">
    <location>
        <begin position="67"/>
        <end position="88"/>
    </location>
</feature>
<gene>
    <name evidence="8" type="ORF">JQC93_16395</name>
</gene>
<organism evidence="8 9">
    <name type="scientific">Vibrio ulleungensis</name>
    <dbReference type="NCBI Taxonomy" id="2807619"/>
    <lineage>
        <taxon>Bacteria</taxon>
        <taxon>Pseudomonadati</taxon>
        <taxon>Pseudomonadota</taxon>
        <taxon>Gammaproteobacteria</taxon>
        <taxon>Vibrionales</taxon>
        <taxon>Vibrionaceae</taxon>
        <taxon>Vibrio</taxon>
    </lineage>
</organism>
<evidence type="ECO:0000256" key="2">
    <source>
        <dbReference type="ARBA" id="ARBA00022475"/>
    </source>
</evidence>
<evidence type="ECO:0000256" key="6">
    <source>
        <dbReference type="SAM" id="Phobius"/>
    </source>
</evidence>
<dbReference type="PANTHER" id="PTHR36115">
    <property type="entry name" value="PROLINE-RICH ANTIGEN HOMOLOG-RELATED"/>
    <property type="match status" value="1"/>
</dbReference>
<evidence type="ECO:0000259" key="7">
    <source>
        <dbReference type="Pfam" id="PF06271"/>
    </source>
</evidence>
<dbReference type="RefSeq" id="WP_205159465.1">
    <property type="nucleotide sequence ID" value="NZ_JAFEUM010000007.1"/>
</dbReference>
<feature type="domain" description="RDD" evidence="7">
    <location>
        <begin position="9"/>
        <end position="148"/>
    </location>
</feature>
<protein>
    <submittedName>
        <fullName evidence="8">RDD family protein</fullName>
    </submittedName>
</protein>
<keyword evidence="4 6" id="KW-1133">Transmembrane helix</keyword>
<evidence type="ECO:0000256" key="3">
    <source>
        <dbReference type="ARBA" id="ARBA00022692"/>
    </source>
</evidence>
<dbReference type="InterPro" id="IPR010432">
    <property type="entry name" value="RDD"/>
</dbReference>
<dbReference type="EMBL" id="JAFEUM010000007">
    <property type="protein sequence ID" value="MBM7037975.1"/>
    <property type="molecule type" value="Genomic_DNA"/>
</dbReference>
<proteinExistence type="predicted"/>
<feature type="transmembrane region" description="Helical" evidence="6">
    <location>
        <begin position="24"/>
        <end position="47"/>
    </location>
</feature>
<keyword evidence="2" id="KW-1003">Cell membrane</keyword>
<keyword evidence="3 6" id="KW-0812">Transmembrane</keyword>
<comment type="caution">
    <text evidence="8">The sequence shown here is derived from an EMBL/GenBank/DDBJ whole genome shotgun (WGS) entry which is preliminary data.</text>
</comment>
<sequence length="157" mass="17152">MTNTATLPTAGFFRRVAALIYDGLLIIAIEMIAAGIVIAILEALVATGLFDYGIYLDASDYLTQHPVWSSIFTLYLGAIWLGFFAYFWSKAGQTLGMRAWKLRVQNEGGSNISVSQALIRAGTSAFGLGNLTVLIDPKKRAFQDMWAKTQIVVLPKA</sequence>
<evidence type="ECO:0000256" key="1">
    <source>
        <dbReference type="ARBA" id="ARBA00004651"/>
    </source>
</evidence>
<evidence type="ECO:0000256" key="5">
    <source>
        <dbReference type="ARBA" id="ARBA00023136"/>
    </source>
</evidence>
<dbReference type="Proteomes" id="UP000809621">
    <property type="component" value="Unassembled WGS sequence"/>
</dbReference>
<keyword evidence="5 6" id="KW-0472">Membrane</keyword>
<evidence type="ECO:0000313" key="9">
    <source>
        <dbReference type="Proteomes" id="UP000809621"/>
    </source>
</evidence>
<comment type="subcellular location">
    <subcellularLocation>
        <location evidence="1">Cell membrane</location>
        <topology evidence="1">Multi-pass membrane protein</topology>
    </subcellularLocation>
</comment>
<name>A0ABS2HKG2_9VIBR</name>
<keyword evidence="9" id="KW-1185">Reference proteome</keyword>
<dbReference type="Pfam" id="PF06271">
    <property type="entry name" value="RDD"/>
    <property type="match status" value="1"/>
</dbReference>
<reference evidence="8 9" key="1">
    <citation type="submission" date="2021-02" db="EMBL/GenBank/DDBJ databases">
        <authorList>
            <person name="Park J.-S."/>
        </authorList>
    </citation>
    <scope>NUCLEOTIDE SEQUENCE [LARGE SCALE GENOMIC DNA]</scope>
    <source>
        <strain evidence="8 9">188UL20-2</strain>
    </source>
</reference>
<dbReference type="InterPro" id="IPR051791">
    <property type="entry name" value="Pra-immunoreactive"/>
</dbReference>